<accession>A0A3A3ZZ11</accession>
<protein>
    <submittedName>
        <fullName evidence="2">Uncharacterized protein</fullName>
    </submittedName>
</protein>
<dbReference type="Proteomes" id="UP000265768">
    <property type="component" value="Unassembled WGS sequence"/>
</dbReference>
<evidence type="ECO:0000313" key="2">
    <source>
        <dbReference type="EMBL" id="RJL19065.1"/>
    </source>
</evidence>
<dbReference type="EMBL" id="QZEY01000045">
    <property type="protein sequence ID" value="RJL19065.1"/>
    <property type="molecule type" value="Genomic_DNA"/>
</dbReference>
<organism evidence="2 3">
    <name type="scientific">Bailinhaonella thermotolerans</name>
    <dbReference type="NCBI Taxonomy" id="1070861"/>
    <lineage>
        <taxon>Bacteria</taxon>
        <taxon>Bacillati</taxon>
        <taxon>Actinomycetota</taxon>
        <taxon>Actinomycetes</taxon>
        <taxon>Streptosporangiales</taxon>
        <taxon>Streptosporangiaceae</taxon>
        <taxon>Bailinhaonella</taxon>
    </lineage>
</organism>
<reference evidence="2 3" key="1">
    <citation type="submission" date="2018-09" db="EMBL/GenBank/DDBJ databases">
        <title>YIM 75507 draft genome.</title>
        <authorList>
            <person name="Tang S."/>
            <person name="Feng Y."/>
        </authorList>
    </citation>
    <scope>NUCLEOTIDE SEQUENCE [LARGE SCALE GENOMIC DNA]</scope>
    <source>
        <strain evidence="2 3">YIM 75507</strain>
    </source>
</reference>
<feature type="region of interest" description="Disordered" evidence="1">
    <location>
        <begin position="1"/>
        <end position="22"/>
    </location>
</feature>
<gene>
    <name evidence="2" type="ORF">D5H75_40630</name>
</gene>
<evidence type="ECO:0000256" key="1">
    <source>
        <dbReference type="SAM" id="MobiDB-lite"/>
    </source>
</evidence>
<dbReference type="AlphaFoldDB" id="A0A3A3ZZ11"/>
<sequence>MVQGRFGRHGSGERPRRRRVVQQPSWHTLCGHFRDSQPFWTAAGQGVPSRLRTVAYLSRDEQAQHPAARADRAPTQKVMTITLRYFVAGDAHPSEGLRPPRVRAN</sequence>
<name>A0A3A3ZZ11_9ACTN</name>
<evidence type="ECO:0000313" key="3">
    <source>
        <dbReference type="Proteomes" id="UP000265768"/>
    </source>
</evidence>
<proteinExistence type="predicted"/>
<comment type="caution">
    <text evidence="2">The sequence shown here is derived from an EMBL/GenBank/DDBJ whole genome shotgun (WGS) entry which is preliminary data.</text>
</comment>
<keyword evidence="3" id="KW-1185">Reference proteome</keyword>